<reference evidence="4 5" key="1">
    <citation type="journal article" date="2018" name="Sci. Data">
        <title>The draft genome sequence of cork oak.</title>
        <authorList>
            <person name="Ramos A.M."/>
            <person name="Usie A."/>
            <person name="Barbosa P."/>
            <person name="Barros P.M."/>
            <person name="Capote T."/>
            <person name="Chaves I."/>
            <person name="Simoes F."/>
            <person name="Abreu I."/>
            <person name="Carrasquinho I."/>
            <person name="Faro C."/>
            <person name="Guimaraes J.B."/>
            <person name="Mendonca D."/>
            <person name="Nobrega F."/>
            <person name="Rodrigues L."/>
            <person name="Saibo N.J.M."/>
            <person name="Varela M.C."/>
            <person name="Egas C."/>
            <person name="Matos J."/>
            <person name="Miguel C.M."/>
            <person name="Oliveira M.M."/>
            <person name="Ricardo C.P."/>
            <person name="Goncalves S."/>
        </authorList>
    </citation>
    <scope>NUCLEOTIDE SEQUENCE [LARGE SCALE GENOMIC DNA]</scope>
    <source>
        <strain evidence="5">cv. HL8</strain>
    </source>
</reference>
<protein>
    <submittedName>
        <fullName evidence="4">Hydroxyphenylpyruvate reductase</fullName>
    </submittedName>
</protein>
<dbReference type="GO" id="GO:0030267">
    <property type="term" value="F:glyoxylate reductase (NADPH) activity"/>
    <property type="evidence" value="ECO:0007669"/>
    <property type="project" value="TreeGrafter"/>
</dbReference>
<dbReference type="GO" id="GO:0051287">
    <property type="term" value="F:NAD binding"/>
    <property type="evidence" value="ECO:0007669"/>
    <property type="project" value="InterPro"/>
</dbReference>
<evidence type="ECO:0000256" key="2">
    <source>
        <dbReference type="ARBA" id="ARBA00023027"/>
    </source>
</evidence>
<gene>
    <name evidence="4" type="primary">HPPR_4</name>
    <name evidence="4" type="ORF">CFP56_029766</name>
</gene>
<keyword evidence="2" id="KW-0520">NAD</keyword>
<dbReference type="GO" id="GO:0016618">
    <property type="term" value="F:hydroxypyruvate reductase [NAD(P)H] activity"/>
    <property type="evidence" value="ECO:0007669"/>
    <property type="project" value="TreeGrafter"/>
</dbReference>
<evidence type="ECO:0000256" key="1">
    <source>
        <dbReference type="ARBA" id="ARBA00023002"/>
    </source>
</evidence>
<dbReference type="GO" id="GO:0005829">
    <property type="term" value="C:cytosol"/>
    <property type="evidence" value="ECO:0007669"/>
    <property type="project" value="TreeGrafter"/>
</dbReference>
<dbReference type="PANTHER" id="PTHR10996">
    <property type="entry name" value="2-HYDROXYACID DEHYDROGENASE-RELATED"/>
    <property type="match status" value="1"/>
</dbReference>
<dbReference type="InterPro" id="IPR036291">
    <property type="entry name" value="NAD(P)-bd_dom_sf"/>
</dbReference>
<dbReference type="Proteomes" id="UP000237347">
    <property type="component" value="Unassembled WGS sequence"/>
</dbReference>
<dbReference type="AlphaFoldDB" id="A0AAW0LX13"/>
<feature type="domain" description="D-isomer specific 2-hydroxyacid dehydrogenase NAD-binding" evidence="3">
    <location>
        <begin position="112"/>
        <end position="160"/>
    </location>
</feature>
<accession>A0AAW0LX13</accession>
<proteinExistence type="predicted"/>
<organism evidence="4 5">
    <name type="scientific">Quercus suber</name>
    <name type="common">Cork oak</name>
    <dbReference type="NCBI Taxonomy" id="58331"/>
    <lineage>
        <taxon>Eukaryota</taxon>
        <taxon>Viridiplantae</taxon>
        <taxon>Streptophyta</taxon>
        <taxon>Embryophyta</taxon>
        <taxon>Tracheophyta</taxon>
        <taxon>Spermatophyta</taxon>
        <taxon>Magnoliopsida</taxon>
        <taxon>eudicotyledons</taxon>
        <taxon>Gunneridae</taxon>
        <taxon>Pentapetalae</taxon>
        <taxon>rosids</taxon>
        <taxon>fabids</taxon>
        <taxon>Fagales</taxon>
        <taxon>Fagaceae</taxon>
        <taxon>Quercus</taxon>
    </lineage>
</organism>
<keyword evidence="5" id="KW-1185">Reference proteome</keyword>
<dbReference type="PANTHER" id="PTHR10996:SF178">
    <property type="entry name" value="2-HYDROXYACID DEHYDROGENASE YGL185C-RELATED"/>
    <property type="match status" value="1"/>
</dbReference>
<dbReference type="InterPro" id="IPR050223">
    <property type="entry name" value="D-isomer_2-hydroxyacid_DH"/>
</dbReference>
<evidence type="ECO:0000313" key="4">
    <source>
        <dbReference type="EMBL" id="KAK7855109.1"/>
    </source>
</evidence>
<dbReference type="EMBL" id="PKMF04000049">
    <property type="protein sequence ID" value="KAK7855109.1"/>
    <property type="molecule type" value="Genomic_DNA"/>
</dbReference>
<dbReference type="Pfam" id="PF02826">
    <property type="entry name" value="2-Hacid_dh_C"/>
    <property type="match status" value="1"/>
</dbReference>
<name>A0AAW0LX13_QUESU</name>
<comment type="caution">
    <text evidence="4">The sequence shown here is derived from an EMBL/GenBank/DDBJ whole genome shotgun (WGS) entry which is preliminary data.</text>
</comment>
<evidence type="ECO:0000259" key="3">
    <source>
        <dbReference type="Pfam" id="PF02826"/>
    </source>
</evidence>
<dbReference type="InterPro" id="IPR006140">
    <property type="entry name" value="D-isomer_DH_NAD-bd"/>
</dbReference>
<sequence length="163" mass="18374">MLSFWIFVLKQAFTNSEGLNIYFFGGQCIINEEISLWIVPLISGVYRVFNGQNFEHLEAIKFVTYAVFQNFNVFITFGEKHGNRVDIAVLRIFVAGCFVRTGAWKKGDFKLTTKGPLIDETQLVSALFEGRLGGAGLDVFENEPEVPEQLFGLENVVLLPRGE</sequence>
<dbReference type="Gene3D" id="3.40.50.720">
    <property type="entry name" value="NAD(P)-binding Rossmann-like Domain"/>
    <property type="match status" value="1"/>
</dbReference>
<evidence type="ECO:0000313" key="5">
    <source>
        <dbReference type="Proteomes" id="UP000237347"/>
    </source>
</evidence>
<keyword evidence="1" id="KW-0560">Oxidoreductase</keyword>
<dbReference type="SUPFAM" id="SSF51735">
    <property type="entry name" value="NAD(P)-binding Rossmann-fold domains"/>
    <property type="match status" value="1"/>
</dbReference>